<dbReference type="InterPro" id="IPR029058">
    <property type="entry name" value="AB_hydrolase_fold"/>
</dbReference>
<dbReference type="PANTHER" id="PTHR47470">
    <property type="entry name" value="CHOLESTEROL OXIDASE"/>
    <property type="match status" value="1"/>
</dbReference>
<keyword evidence="8" id="KW-1185">Reference proteome</keyword>
<dbReference type="Proteomes" id="UP000019150">
    <property type="component" value="Chromosome"/>
</dbReference>
<sequence>MNLVPLHKPVPQAMVEHIPLRAADGVELELRRITVDDSPRPAVLLLHGHTASSDMFLVPEIRNLVEVLLDAGYEPWLLDWRGSCRLPYNENGTRFTYDEVALYDIPGAVSYIRERIGTRQLFVVAHCIGALSLSMSLTAGLVPGLAGVVAQGVFLTPKMSGLSRLRVALGGELLRSRFDHVPTDFRKVGLWSKYTPLFGLMSRRADCPDPTCRMLQSNWGMGGALFNHENLDRRTHDRLADLVGAIPLWILPHLRRVELAQTMVRWHDGDDRFAALPDNALDSADRIDCPVLLLAGSRNEFWGDSNKLCHEVLADRQPQLDVTYTEVPGYGHFDAFIGRGAALDVFGHILEFLDTKVA</sequence>
<feature type="domain" description="AB hydrolase-1" evidence="6">
    <location>
        <begin position="41"/>
        <end position="131"/>
    </location>
</feature>
<dbReference type="EMBL" id="CP006850">
    <property type="protein sequence ID" value="AHH22192.1"/>
    <property type="molecule type" value="Genomic_DNA"/>
</dbReference>
<evidence type="ECO:0000259" key="6">
    <source>
        <dbReference type="Pfam" id="PF00561"/>
    </source>
</evidence>
<dbReference type="InterPro" id="IPR000073">
    <property type="entry name" value="AB_hydrolase_1"/>
</dbReference>
<keyword evidence="5" id="KW-0560">Oxidoreductase</keyword>
<dbReference type="RefSeq" id="WP_025353460.1">
    <property type="nucleotide sequence ID" value="NZ_CP006850.1"/>
</dbReference>
<dbReference type="SUPFAM" id="SSF53474">
    <property type="entry name" value="alpha/beta-Hydrolases"/>
    <property type="match status" value="1"/>
</dbReference>
<dbReference type="KEGG" id="nno:NONO_c74370"/>
<evidence type="ECO:0000256" key="5">
    <source>
        <dbReference type="ARBA" id="ARBA00023002"/>
    </source>
</evidence>
<dbReference type="PATRIC" id="fig|1415166.3.peg.7631"/>
<dbReference type="GO" id="GO:0016787">
    <property type="term" value="F:hydrolase activity"/>
    <property type="evidence" value="ECO:0007669"/>
    <property type="project" value="UniProtKB-KW"/>
</dbReference>
<evidence type="ECO:0000256" key="4">
    <source>
        <dbReference type="ARBA" id="ARBA00022827"/>
    </source>
</evidence>
<dbReference type="STRING" id="1415166.NONO_c74370"/>
<keyword evidence="7" id="KW-0378">Hydrolase</keyword>
<comment type="cofactor">
    <cofactor evidence="1">
        <name>FAD</name>
        <dbReference type="ChEBI" id="CHEBI:57692"/>
    </cofactor>
</comment>
<dbReference type="PANTHER" id="PTHR47470:SF1">
    <property type="entry name" value="FAD-DEPENDENT OXIDOREDUCTASE 2 FAD BINDING DOMAIN-CONTAINING PROTEIN"/>
    <property type="match status" value="1"/>
</dbReference>
<dbReference type="GO" id="GO:0016491">
    <property type="term" value="F:oxidoreductase activity"/>
    <property type="evidence" value="ECO:0007669"/>
    <property type="project" value="UniProtKB-KW"/>
</dbReference>
<evidence type="ECO:0000256" key="1">
    <source>
        <dbReference type="ARBA" id="ARBA00001974"/>
    </source>
</evidence>
<evidence type="ECO:0000313" key="8">
    <source>
        <dbReference type="Proteomes" id="UP000019150"/>
    </source>
</evidence>
<dbReference type="OrthoDB" id="9787779at2"/>
<dbReference type="eggNOG" id="COG2267">
    <property type="taxonomic scope" value="Bacteria"/>
</dbReference>
<evidence type="ECO:0000256" key="3">
    <source>
        <dbReference type="ARBA" id="ARBA00022630"/>
    </source>
</evidence>
<dbReference type="Pfam" id="PF00561">
    <property type="entry name" value="Abhydrolase_1"/>
    <property type="match status" value="1"/>
</dbReference>
<name>W5TSC3_9NOCA</name>
<dbReference type="InterPro" id="IPR052542">
    <property type="entry name" value="Cholesterol_Oxidase"/>
</dbReference>
<gene>
    <name evidence="7" type="ORF">NONO_c74370</name>
</gene>
<keyword evidence="4" id="KW-0274">FAD</keyword>
<proteinExistence type="inferred from homology"/>
<organism evidence="7 8">
    <name type="scientific">Nocardia nova SH22a</name>
    <dbReference type="NCBI Taxonomy" id="1415166"/>
    <lineage>
        <taxon>Bacteria</taxon>
        <taxon>Bacillati</taxon>
        <taxon>Actinomycetota</taxon>
        <taxon>Actinomycetes</taxon>
        <taxon>Mycobacteriales</taxon>
        <taxon>Nocardiaceae</taxon>
        <taxon>Nocardia</taxon>
    </lineage>
</organism>
<dbReference type="Gene3D" id="3.40.50.1820">
    <property type="entry name" value="alpha/beta hydrolase"/>
    <property type="match status" value="1"/>
</dbReference>
<reference evidence="7 8" key="1">
    <citation type="journal article" date="2014" name="Appl. Environ. Microbiol.">
        <title>Insights into the Microbial Degradation of Rubber and Gutta-Percha by Analysis of the Complete Genome of Nocardia nova SH22a.</title>
        <authorList>
            <person name="Luo Q."/>
            <person name="Hiessl S."/>
            <person name="Poehlein A."/>
            <person name="Daniel R."/>
            <person name="Steinbuchel A."/>
        </authorList>
    </citation>
    <scope>NUCLEOTIDE SEQUENCE [LARGE SCALE GENOMIC DNA]</scope>
    <source>
        <strain evidence="7">SH22a</strain>
    </source>
</reference>
<evidence type="ECO:0000256" key="2">
    <source>
        <dbReference type="ARBA" id="ARBA00010790"/>
    </source>
</evidence>
<protein>
    <submittedName>
        <fullName evidence="7">Alpha/beta hydrolase family protein</fullName>
    </submittedName>
</protein>
<evidence type="ECO:0000313" key="7">
    <source>
        <dbReference type="EMBL" id="AHH22192.1"/>
    </source>
</evidence>
<dbReference type="HOGENOM" id="CLU_791854_0_0_11"/>
<comment type="similarity">
    <text evidence="2">Belongs to the GMC oxidoreductase family.</text>
</comment>
<accession>W5TSC3</accession>
<dbReference type="AlphaFoldDB" id="W5TSC3"/>
<keyword evidence="3" id="KW-0285">Flavoprotein</keyword>